<evidence type="ECO:0000313" key="1">
    <source>
        <dbReference type="EMBL" id="QZN98422.1"/>
    </source>
</evidence>
<reference evidence="1" key="1">
    <citation type="submission" date="2021-08" db="EMBL/GenBank/DDBJ databases">
        <authorList>
            <person name="Zhang H."/>
            <person name="Xu M."/>
            <person name="Yu Z."/>
            <person name="Yang L."/>
            <person name="Cai Y."/>
        </authorList>
    </citation>
    <scope>NUCLEOTIDE SEQUENCE</scope>
    <source>
        <strain evidence="1">CHL1</strain>
    </source>
</reference>
<accession>A0A9E6R869</accession>
<evidence type="ECO:0000313" key="2">
    <source>
        <dbReference type="Proteomes" id="UP000825701"/>
    </source>
</evidence>
<name>A0A9E6R869_9HYPH</name>
<dbReference type="Proteomes" id="UP000825701">
    <property type="component" value="Chromosome"/>
</dbReference>
<dbReference type="RefSeq" id="WP_261401341.1">
    <property type="nucleotide sequence ID" value="NZ_CP081869.1"/>
</dbReference>
<proteinExistence type="predicted"/>
<organism evidence="1 2">
    <name type="scientific">Chenggangzhangella methanolivorans</name>
    <dbReference type="NCBI Taxonomy" id="1437009"/>
    <lineage>
        <taxon>Bacteria</taxon>
        <taxon>Pseudomonadati</taxon>
        <taxon>Pseudomonadota</taxon>
        <taxon>Alphaproteobacteria</taxon>
        <taxon>Hyphomicrobiales</taxon>
        <taxon>Methylopilaceae</taxon>
        <taxon>Chenggangzhangella</taxon>
    </lineage>
</organism>
<sequence>MAFVVQWTPIGPEMSVSLSTSEEVAELMRELEAPGRALDIRIVEEGEPSAAGAPKPTASR</sequence>
<gene>
    <name evidence="1" type="ORF">K6K41_15165</name>
</gene>
<keyword evidence="2" id="KW-1185">Reference proteome</keyword>
<dbReference type="EMBL" id="CP081869">
    <property type="protein sequence ID" value="QZN98422.1"/>
    <property type="molecule type" value="Genomic_DNA"/>
</dbReference>
<protein>
    <submittedName>
        <fullName evidence="1">Uncharacterized protein</fullName>
    </submittedName>
</protein>
<dbReference type="KEGG" id="cmet:K6K41_15165"/>
<dbReference type="AlphaFoldDB" id="A0A9E6R869"/>